<evidence type="ECO:0000256" key="1">
    <source>
        <dbReference type="SAM" id="SignalP"/>
    </source>
</evidence>
<proteinExistence type="predicted"/>
<sequence>MKFLLAILALAATALAEADRRPAAPAPCKPGTYACAVNPKTYGPGWQVCDVSGNWVYAGDCPPNAVCKFLPANGSPYCIPIQ</sequence>
<name>A0AAN6S4U1_9PEZI</name>
<evidence type="ECO:0008006" key="4">
    <source>
        <dbReference type="Google" id="ProtNLM"/>
    </source>
</evidence>
<reference evidence="3" key="1">
    <citation type="journal article" date="2023" name="Mol. Phylogenet. Evol.">
        <title>Genome-scale phylogeny and comparative genomics of the fungal order Sordariales.</title>
        <authorList>
            <person name="Hensen N."/>
            <person name="Bonometti L."/>
            <person name="Westerberg I."/>
            <person name="Brannstrom I.O."/>
            <person name="Guillou S."/>
            <person name="Cros-Aarteil S."/>
            <person name="Calhoun S."/>
            <person name="Haridas S."/>
            <person name="Kuo A."/>
            <person name="Mondo S."/>
            <person name="Pangilinan J."/>
            <person name="Riley R."/>
            <person name="LaButti K."/>
            <person name="Andreopoulos B."/>
            <person name="Lipzen A."/>
            <person name="Chen C."/>
            <person name="Yan M."/>
            <person name="Daum C."/>
            <person name="Ng V."/>
            <person name="Clum A."/>
            <person name="Steindorff A."/>
            <person name="Ohm R.A."/>
            <person name="Martin F."/>
            <person name="Silar P."/>
            <person name="Natvig D.O."/>
            <person name="Lalanne C."/>
            <person name="Gautier V."/>
            <person name="Ament-Velasquez S.L."/>
            <person name="Kruys A."/>
            <person name="Hutchinson M.I."/>
            <person name="Powell A.J."/>
            <person name="Barry K."/>
            <person name="Miller A.N."/>
            <person name="Grigoriev I.V."/>
            <person name="Debuchy R."/>
            <person name="Gladieux P."/>
            <person name="Hiltunen Thoren M."/>
            <person name="Johannesson H."/>
        </authorList>
    </citation>
    <scope>NUCLEOTIDE SEQUENCE [LARGE SCALE GENOMIC DNA]</scope>
    <source>
        <strain evidence="3">CBS 340.73</strain>
    </source>
</reference>
<dbReference type="AlphaFoldDB" id="A0AAN6S4U1"/>
<protein>
    <recommendedName>
        <fullName evidence="4">SSCRP protein</fullName>
    </recommendedName>
</protein>
<comment type="caution">
    <text evidence="2">The sequence shown here is derived from an EMBL/GenBank/DDBJ whole genome shotgun (WGS) entry which is preliminary data.</text>
</comment>
<keyword evidence="3" id="KW-1185">Reference proteome</keyword>
<keyword evidence="1" id="KW-0732">Signal</keyword>
<feature type="signal peptide" evidence="1">
    <location>
        <begin position="1"/>
        <end position="18"/>
    </location>
</feature>
<dbReference type="Proteomes" id="UP001303473">
    <property type="component" value="Unassembled WGS sequence"/>
</dbReference>
<organism evidence="2 3">
    <name type="scientific">Diplogelasinospora grovesii</name>
    <dbReference type="NCBI Taxonomy" id="303347"/>
    <lineage>
        <taxon>Eukaryota</taxon>
        <taxon>Fungi</taxon>
        <taxon>Dikarya</taxon>
        <taxon>Ascomycota</taxon>
        <taxon>Pezizomycotina</taxon>
        <taxon>Sordariomycetes</taxon>
        <taxon>Sordariomycetidae</taxon>
        <taxon>Sordariales</taxon>
        <taxon>Diplogelasinosporaceae</taxon>
        <taxon>Diplogelasinospora</taxon>
    </lineage>
</organism>
<dbReference type="EMBL" id="MU853794">
    <property type="protein sequence ID" value="KAK3940549.1"/>
    <property type="molecule type" value="Genomic_DNA"/>
</dbReference>
<accession>A0AAN6S4U1</accession>
<evidence type="ECO:0000313" key="2">
    <source>
        <dbReference type="EMBL" id="KAK3940549.1"/>
    </source>
</evidence>
<gene>
    <name evidence="2" type="ORF">QBC46DRAFT_260666</name>
</gene>
<evidence type="ECO:0000313" key="3">
    <source>
        <dbReference type="Proteomes" id="UP001303473"/>
    </source>
</evidence>
<feature type="chain" id="PRO_5042878256" description="SSCRP protein" evidence="1">
    <location>
        <begin position="19"/>
        <end position="82"/>
    </location>
</feature>